<dbReference type="PANTHER" id="PTHR30250:SF29">
    <property type="entry name" value="POLYSACCHARIDE BIOSYNTHESIS PROTEIN C-TERMINAL DOMAIN-CONTAINING PROTEIN"/>
    <property type="match status" value="1"/>
</dbReference>
<organism evidence="7 8">
    <name type="scientific">Paenalkalicoccus suaedae</name>
    <dbReference type="NCBI Taxonomy" id="2592382"/>
    <lineage>
        <taxon>Bacteria</taxon>
        <taxon>Bacillati</taxon>
        <taxon>Bacillota</taxon>
        <taxon>Bacilli</taxon>
        <taxon>Bacillales</taxon>
        <taxon>Bacillaceae</taxon>
        <taxon>Paenalkalicoccus</taxon>
    </lineage>
</organism>
<feature type="transmembrane region" description="Helical" evidence="6">
    <location>
        <begin position="159"/>
        <end position="176"/>
    </location>
</feature>
<feature type="transmembrane region" description="Helical" evidence="6">
    <location>
        <begin position="355"/>
        <end position="374"/>
    </location>
</feature>
<feature type="transmembrane region" description="Helical" evidence="6">
    <location>
        <begin position="231"/>
        <end position="251"/>
    </location>
</feature>
<dbReference type="Proteomes" id="UP000318138">
    <property type="component" value="Chromosome"/>
</dbReference>
<dbReference type="KEGG" id="psua:FLK61_37795"/>
<gene>
    <name evidence="7" type="ORF">FLK61_37795</name>
</gene>
<reference evidence="8" key="1">
    <citation type="submission" date="2019-07" db="EMBL/GenBank/DDBJ databases">
        <title>Bacillus alkalisoli sp. nov. isolated from saline soil.</title>
        <authorList>
            <person name="Sun J.-Q."/>
            <person name="Xu L."/>
        </authorList>
    </citation>
    <scope>NUCLEOTIDE SEQUENCE [LARGE SCALE GENOMIC DNA]</scope>
    <source>
        <strain evidence="8">M4U3P1</strain>
    </source>
</reference>
<feature type="transmembrane region" description="Helical" evidence="6">
    <location>
        <begin position="381"/>
        <end position="401"/>
    </location>
</feature>
<dbReference type="GO" id="GO:0005886">
    <property type="term" value="C:plasma membrane"/>
    <property type="evidence" value="ECO:0007669"/>
    <property type="project" value="UniProtKB-SubCell"/>
</dbReference>
<dbReference type="RefSeq" id="WP_176010362.1">
    <property type="nucleotide sequence ID" value="NZ_CP041372.2"/>
</dbReference>
<dbReference type="EMBL" id="CP041372">
    <property type="protein sequence ID" value="QKS72383.1"/>
    <property type="molecule type" value="Genomic_DNA"/>
</dbReference>
<evidence type="ECO:0000256" key="6">
    <source>
        <dbReference type="SAM" id="Phobius"/>
    </source>
</evidence>
<keyword evidence="8" id="KW-1185">Reference proteome</keyword>
<dbReference type="Pfam" id="PF01943">
    <property type="entry name" value="Polysacc_synt"/>
    <property type="match status" value="1"/>
</dbReference>
<dbReference type="CDD" id="cd13124">
    <property type="entry name" value="MATE_SpoVB_like"/>
    <property type="match status" value="1"/>
</dbReference>
<dbReference type="AlphaFoldDB" id="A0A859FG87"/>
<feature type="transmembrane region" description="Helical" evidence="6">
    <location>
        <begin position="83"/>
        <end position="105"/>
    </location>
</feature>
<keyword evidence="4 6" id="KW-1133">Transmembrane helix</keyword>
<feature type="transmembrane region" description="Helical" evidence="6">
    <location>
        <begin position="324"/>
        <end position="343"/>
    </location>
</feature>
<feature type="transmembrane region" description="Helical" evidence="6">
    <location>
        <begin position="38"/>
        <end position="62"/>
    </location>
</feature>
<evidence type="ECO:0000256" key="4">
    <source>
        <dbReference type="ARBA" id="ARBA00022989"/>
    </source>
</evidence>
<evidence type="ECO:0000256" key="2">
    <source>
        <dbReference type="ARBA" id="ARBA00022475"/>
    </source>
</evidence>
<feature type="transmembrane region" description="Helical" evidence="6">
    <location>
        <begin position="182"/>
        <end position="202"/>
    </location>
</feature>
<evidence type="ECO:0000256" key="1">
    <source>
        <dbReference type="ARBA" id="ARBA00004651"/>
    </source>
</evidence>
<comment type="subcellular location">
    <subcellularLocation>
        <location evidence="1">Cell membrane</location>
        <topology evidence="1">Multi-pass membrane protein</topology>
    </subcellularLocation>
</comment>
<dbReference type="PANTHER" id="PTHR30250">
    <property type="entry name" value="PST FAMILY PREDICTED COLANIC ACID TRANSPORTER"/>
    <property type="match status" value="1"/>
</dbReference>
<dbReference type="InterPro" id="IPR050833">
    <property type="entry name" value="Poly_Biosynth_Transport"/>
</dbReference>
<feature type="transmembrane region" description="Helical" evidence="6">
    <location>
        <begin position="279"/>
        <end position="303"/>
    </location>
</feature>
<keyword evidence="3 6" id="KW-0812">Transmembrane</keyword>
<evidence type="ECO:0000256" key="5">
    <source>
        <dbReference type="ARBA" id="ARBA00023136"/>
    </source>
</evidence>
<accession>A0A859FG87</accession>
<dbReference type="InterPro" id="IPR024923">
    <property type="entry name" value="PG_synth_SpoVB"/>
</dbReference>
<evidence type="ECO:0000256" key="3">
    <source>
        <dbReference type="ARBA" id="ARBA00022692"/>
    </source>
</evidence>
<dbReference type="PIRSF" id="PIRSF038958">
    <property type="entry name" value="PG_synth_SpoVB"/>
    <property type="match status" value="1"/>
</dbReference>
<evidence type="ECO:0000313" key="7">
    <source>
        <dbReference type="EMBL" id="QKS72383.1"/>
    </source>
</evidence>
<name>A0A859FG87_9BACI</name>
<sequence length="513" mass="55529">MKQTFLQGALIITIASLLSKIIGSLFRIPLQNIAGDEVYGIFSIVYPVYMAVLTLSVAGIPLAISKLISEARLAGNEQQIRDIYVTAAILAMSFGTTLFIGIVLFSNQIASLLGGEFAMLSLIVVSATLLVAPYMAVYRGYFQGYQDMRPTALSQVLEQVVRVFFILLFAYILVRQGFNESVIAGGVMIGSILGALASLVYLRRKFTKSDVKPTTDVRYSIDSFRRWSKTILKISLPICVGALAMALVNFIDSITVPSQLAAIGENVAVQYGYYGRGLALVQIAVVFAQALILPLIPLITGALAAGDHTKTSRITEKAMKFMHLTSWPAAIGLLVLTVPLNIALFGDTMASDTLAIVHVSAVFTSFAVLTTGLLQGMNKQLLSAYIVLGASVLKVILNIFLIREFGLIGVAWSTLVVYVVLTAWNLYVMKKSISFKLFGNGEIRVMLAAVGMGAVVYLPMLLFDVTAWSRGGVLLFVFAMMAVGAVVYGLLLLVFKGVTREELKMIPVVGKRL</sequence>
<feature type="transmembrane region" description="Helical" evidence="6">
    <location>
        <begin position="441"/>
        <end position="461"/>
    </location>
</feature>
<keyword evidence="5 6" id="KW-0472">Membrane</keyword>
<feature type="transmembrane region" description="Helical" evidence="6">
    <location>
        <begin position="473"/>
        <end position="495"/>
    </location>
</feature>
<proteinExistence type="predicted"/>
<feature type="transmembrane region" description="Helical" evidence="6">
    <location>
        <begin position="117"/>
        <end position="138"/>
    </location>
</feature>
<dbReference type="InterPro" id="IPR002797">
    <property type="entry name" value="Polysacc_synth"/>
</dbReference>
<evidence type="ECO:0000313" key="8">
    <source>
        <dbReference type="Proteomes" id="UP000318138"/>
    </source>
</evidence>
<protein>
    <submittedName>
        <fullName evidence="7">Polysaccharide biosynthesis protein</fullName>
    </submittedName>
</protein>
<keyword evidence="2" id="KW-1003">Cell membrane</keyword>
<feature type="transmembrane region" description="Helical" evidence="6">
    <location>
        <begin position="407"/>
        <end position="429"/>
    </location>
</feature>